<accession>A0A6G6GHY6</accession>
<evidence type="ECO:0000256" key="6">
    <source>
        <dbReference type="ARBA" id="ARBA00023136"/>
    </source>
</evidence>
<evidence type="ECO:0000259" key="9">
    <source>
        <dbReference type="Pfam" id="PF07715"/>
    </source>
</evidence>
<dbReference type="Gene3D" id="2.60.40.1120">
    <property type="entry name" value="Carboxypeptidase-like, regulatory domain"/>
    <property type="match status" value="1"/>
</dbReference>
<feature type="domain" description="TonB-dependent receptor plug" evidence="9">
    <location>
        <begin position="143"/>
        <end position="221"/>
    </location>
</feature>
<dbReference type="RefSeq" id="WP_164678132.1">
    <property type="nucleotide sequence ID" value="NZ_CP049057.1"/>
</dbReference>
<dbReference type="SUPFAM" id="SSF56935">
    <property type="entry name" value="Porins"/>
    <property type="match status" value="1"/>
</dbReference>
<keyword evidence="3" id="KW-1134">Transmembrane beta strand</keyword>
<evidence type="ECO:0000256" key="2">
    <source>
        <dbReference type="ARBA" id="ARBA00022448"/>
    </source>
</evidence>
<evidence type="ECO:0000313" key="11">
    <source>
        <dbReference type="Proteomes" id="UP000505306"/>
    </source>
</evidence>
<dbReference type="Gene3D" id="2.170.130.10">
    <property type="entry name" value="TonB-dependent receptor, plug domain"/>
    <property type="match status" value="1"/>
</dbReference>
<dbReference type="EMBL" id="CP049057">
    <property type="protein sequence ID" value="QIE58134.1"/>
    <property type="molecule type" value="Genomic_DNA"/>
</dbReference>
<keyword evidence="10" id="KW-0675">Receptor</keyword>
<evidence type="ECO:0000256" key="7">
    <source>
        <dbReference type="ARBA" id="ARBA00023237"/>
    </source>
</evidence>
<protein>
    <submittedName>
        <fullName evidence="10">TonB-dependent receptor</fullName>
    </submittedName>
</protein>
<evidence type="ECO:0000256" key="5">
    <source>
        <dbReference type="ARBA" id="ARBA00022729"/>
    </source>
</evidence>
<dbReference type="AlphaFoldDB" id="A0A6G6GHY6"/>
<keyword evidence="6" id="KW-0472">Membrane</keyword>
<dbReference type="GO" id="GO:0044718">
    <property type="term" value="P:siderophore transmembrane transport"/>
    <property type="evidence" value="ECO:0007669"/>
    <property type="project" value="TreeGrafter"/>
</dbReference>
<dbReference type="SUPFAM" id="SSF49464">
    <property type="entry name" value="Carboxypeptidase regulatory domain-like"/>
    <property type="match status" value="1"/>
</dbReference>
<dbReference type="Pfam" id="PF13715">
    <property type="entry name" value="CarbopepD_reg_2"/>
    <property type="match status" value="1"/>
</dbReference>
<keyword evidence="11" id="KW-1185">Reference proteome</keyword>
<keyword evidence="5 8" id="KW-0732">Signal</keyword>
<evidence type="ECO:0000256" key="3">
    <source>
        <dbReference type="ARBA" id="ARBA00022452"/>
    </source>
</evidence>
<evidence type="ECO:0000256" key="1">
    <source>
        <dbReference type="ARBA" id="ARBA00004571"/>
    </source>
</evidence>
<comment type="subcellular location">
    <subcellularLocation>
        <location evidence="1">Cell outer membrane</location>
        <topology evidence="1">Multi-pass membrane protein</topology>
    </subcellularLocation>
</comment>
<dbReference type="InterPro" id="IPR008969">
    <property type="entry name" value="CarboxyPept-like_regulatory"/>
</dbReference>
<dbReference type="KEGG" id="mgel:G5B37_00695"/>
<evidence type="ECO:0000256" key="8">
    <source>
        <dbReference type="SAM" id="SignalP"/>
    </source>
</evidence>
<keyword evidence="7" id="KW-0998">Cell outer membrane</keyword>
<proteinExistence type="predicted"/>
<dbReference type="GO" id="GO:0009279">
    <property type="term" value="C:cell outer membrane"/>
    <property type="evidence" value="ECO:0007669"/>
    <property type="project" value="UniProtKB-SubCell"/>
</dbReference>
<evidence type="ECO:0000256" key="4">
    <source>
        <dbReference type="ARBA" id="ARBA00022692"/>
    </source>
</evidence>
<feature type="chain" id="PRO_5026054241" evidence="8">
    <location>
        <begin position="27"/>
        <end position="724"/>
    </location>
</feature>
<name>A0A6G6GHY6_9FLAO</name>
<keyword evidence="2" id="KW-0813">Transport</keyword>
<feature type="signal peptide" evidence="8">
    <location>
        <begin position="1"/>
        <end position="26"/>
    </location>
</feature>
<dbReference type="Gene3D" id="2.40.170.20">
    <property type="entry name" value="TonB-dependent receptor, beta-barrel domain"/>
    <property type="match status" value="1"/>
</dbReference>
<dbReference type="GO" id="GO:0015344">
    <property type="term" value="F:siderophore uptake transmembrane transporter activity"/>
    <property type="evidence" value="ECO:0007669"/>
    <property type="project" value="TreeGrafter"/>
</dbReference>
<dbReference type="PANTHER" id="PTHR30069">
    <property type="entry name" value="TONB-DEPENDENT OUTER MEMBRANE RECEPTOR"/>
    <property type="match status" value="1"/>
</dbReference>
<gene>
    <name evidence="10" type="ORF">G5B37_00695</name>
</gene>
<dbReference type="InterPro" id="IPR039426">
    <property type="entry name" value="TonB-dep_rcpt-like"/>
</dbReference>
<dbReference type="InterPro" id="IPR012910">
    <property type="entry name" value="Plug_dom"/>
</dbReference>
<dbReference type="PANTHER" id="PTHR30069:SF29">
    <property type="entry name" value="HEMOGLOBIN AND HEMOGLOBIN-HAPTOGLOBIN-BINDING PROTEIN 1-RELATED"/>
    <property type="match status" value="1"/>
</dbReference>
<organism evidence="10 11">
    <name type="scientific">Rasiella rasia</name>
    <dbReference type="NCBI Taxonomy" id="2744027"/>
    <lineage>
        <taxon>Bacteria</taxon>
        <taxon>Pseudomonadati</taxon>
        <taxon>Bacteroidota</taxon>
        <taxon>Flavobacteriia</taxon>
        <taxon>Flavobacteriales</taxon>
        <taxon>Flavobacteriaceae</taxon>
        <taxon>Rasiella</taxon>
    </lineage>
</organism>
<sequence>MKISILSSKFYFVLSLCLLLPLLAFAQSEVSGTVTQKNGAPIFGANVYLEGTYDGASTDENGTFSFTTSETGIQTLVISYVTYEPFMMAADVTQLKGLKLTLREDVNSLDTVVISAGSLEASDNSKVSVLKPLDVVTTASALGDFVGALQTLPGTTTVAEDGRLFVRGGDANETQIFIDGIRVFSPYTPTTNNIPTRGRYSPFLFDGITFSTGGYSAEYGQALSSVLLLNTIDEPDQEKTEIGLMTVGAALGNTQKWENRSLSVNATYINLAPYIAAFPDRNDWQKPYEGISGETVFRNKFKNGLFKLYAAFDTTNFQLTQEDINVPEGVNFKLKNNNFYTNASYRGDLSDTWKLETGGSFTYTHSNIGVLGNDIRDRENSFHLKAKLRKRFSNRVKLNFGAEQFLTDFNEDVASEFFSGDYGYNNNVSAAFAETDLIFSKKFAMKLGVRGEYSQLFEQFTVSPRASVAYKTGKNSQLSVAYGDFYQQPFQDVLKFQQNLKAQQTQHYILNYQYVANNRIFRAEAYRKQYSNLVTFNTEFAGFDSVYTNNGDGYAQGIDFFWRDNESIKNVDYWISYSFLDTERKYRNFPTTATPSFANTHNASVVAKYWVDDWKSQIGFSYQYGSGRTYTNPNVVGFLQEKTKDFNSVSLNWAYLLSQQKILYFSVNNVFGFNNVNGYQYSSTADFNGNFSRRELRPAADQFFFVGFFWTISDDGSDNQLDNL</sequence>
<dbReference type="Proteomes" id="UP000505306">
    <property type="component" value="Chromosome"/>
</dbReference>
<dbReference type="Pfam" id="PF07715">
    <property type="entry name" value="Plug"/>
    <property type="match status" value="1"/>
</dbReference>
<dbReference type="InterPro" id="IPR037066">
    <property type="entry name" value="Plug_dom_sf"/>
</dbReference>
<dbReference type="InterPro" id="IPR036942">
    <property type="entry name" value="Beta-barrel_TonB_sf"/>
</dbReference>
<reference evidence="10 11" key="1">
    <citation type="submission" date="2020-02" db="EMBL/GenBank/DDBJ databases">
        <title>Complete genome sequence of Flavobacteriaceae bacterium.</title>
        <authorList>
            <person name="Kim S.-J."/>
            <person name="Kim Y.-S."/>
            <person name="Kim K.-H."/>
        </authorList>
    </citation>
    <scope>NUCLEOTIDE SEQUENCE [LARGE SCALE GENOMIC DNA]</scope>
    <source>
        <strain evidence="10 11">RR4-40</strain>
    </source>
</reference>
<keyword evidence="4" id="KW-0812">Transmembrane</keyword>
<evidence type="ECO:0000313" key="10">
    <source>
        <dbReference type="EMBL" id="QIE58134.1"/>
    </source>
</evidence>